<protein>
    <submittedName>
        <fullName evidence="5">GNAT family N-acetyltransferase</fullName>
    </submittedName>
</protein>
<evidence type="ECO:0000259" key="4">
    <source>
        <dbReference type="PROSITE" id="PS51186"/>
    </source>
</evidence>
<feature type="domain" description="N-acetyltransferase" evidence="4">
    <location>
        <begin position="10"/>
        <end position="172"/>
    </location>
</feature>
<accession>A0A6I2MEG6</accession>
<dbReference type="InterPro" id="IPR000182">
    <property type="entry name" value="GNAT_dom"/>
</dbReference>
<dbReference type="Pfam" id="PF13302">
    <property type="entry name" value="Acetyltransf_3"/>
    <property type="match status" value="1"/>
</dbReference>
<dbReference type="InterPro" id="IPR051531">
    <property type="entry name" value="N-acetyltransferase"/>
</dbReference>
<dbReference type="RefSeq" id="WP_170292852.1">
    <property type="nucleotide sequence ID" value="NZ_CAJGAA010000007.1"/>
</dbReference>
<evidence type="ECO:0000256" key="2">
    <source>
        <dbReference type="ARBA" id="ARBA00023315"/>
    </source>
</evidence>
<dbReference type="InterPro" id="IPR016181">
    <property type="entry name" value="Acyl_CoA_acyltransferase"/>
</dbReference>
<comment type="similarity">
    <text evidence="3">Belongs to the acetyltransferase family. RimJ subfamily.</text>
</comment>
<dbReference type="PANTHER" id="PTHR43792">
    <property type="entry name" value="GNAT FAMILY, PUTATIVE (AFU_ORTHOLOGUE AFUA_3G00765)-RELATED-RELATED"/>
    <property type="match status" value="1"/>
</dbReference>
<dbReference type="EMBL" id="WKKF01000009">
    <property type="protein sequence ID" value="MRX56139.1"/>
    <property type="molecule type" value="Genomic_DNA"/>
</dbReference>
<dbReference type="PANTHER" id="PTHR43792:SF8">
    <property type="entry name" value="[RIBOSOMAL PROTEIN US5]-ALANINE N-ACETYLTRANSFERASE"/>
    <property type="match status" value="1"/>
</dbReference>
<proteinExistence type="inferred from homology"/>
<dbReference type="SUPFAM" id="SSF55729">
    <property type="entry name" value="Acyl-CoA N-acyltransferases (Nat)"/>
    <property type="match status" value="1"/>
</dbReference>
<keyword evidence="6" id="KW-1185">Reference proteome</keyword>
<evidence type="ECO:0000313" key="5">
    <source>
        <dbReference type="EMBL" id="MRX56139.1"/>
    </source>
</evidence>
<reference evidence="5 6" key="1">
    <citation type="submission" date="2019-11" db="EMBL/GenBank/DDBJ databases">
        <title>Bacillus idriensis genome.</title>
        <authorList>
            <person name="Konopka E.N."/>
            <person name="Newman J.D."/>
        </authorList>
    </citation>
    <scope>NUCLEOTIDE SEQUENCE [LARGE SCALE GENOMIC DNA]</scope>
    <source>
        <strain evidence="5 6">DSM 19097</strain>
    </source>
</reference>
<dbReference type="PROSITE" id="PS51186">
    <property type="entry name" value="GNAT"/>
    <property type="match status" value="1"/>
</dbReference>
<evidence type="ECO:0000256" key="1">
    <source>
        <dbReference type="ARBA" id="ARBA00022679"/>
    </source>
</evidence>
<keyword evidence="1 5" id="KW-0808">Transferase</keyword>
<keyword evidence="2" id="KW-0012">Acyltransferase</keyword>
<dbReference type="CDD" id="cd04301">
    <property type="entry name" value="NAT_SF"/>
    <property type="match status" value="1"/>
</dbReference>
<dbReference type="Proteomes" id="UP000441585">
    <property type="component" value="Unassembled WGS sequence"/>
</dbReference>
<dbReference type="AlphaFoldDB" id="A0A6I2MEG6"/>
<gene>
    <name evidence="5" type="ORF">GJU41_19460</name>
</gene>
<dbReference type="GO" id="GO:0016747">
    <property type="term" value="F:acyltransferase activity, transferring groups other than amino-acyl groups"/>
    <property type="evidence" value="ECO:0007669"/>
    <property type="project" value="InterPro"/>
</dbReference>
<sequence>MKKNLSNERLLLREFTESDWIGVHKYASKEKVCQYQDWGPNSEEESQAFVKQVLVDAAKKPRTRYMFAIVLKKEEKMIGAGEINIRDFNHKNGEIGYIINPDYWGRGIATDVAKLLIEFGFSTFNLHRIFAYCDPRNIGSKKVIEKVGMTMEGRLRENLLIKDGWRDSLLYSVLEHK</sequence>
<organism evidence="5 6">
    <name type="scientific">Metabacillus idriensis</name>
    <dbReference type="NCBI Taxonomy" id="324768"/>
    <lineage>
        <taxon>Bacteria</taxon>
        <taxon>Bacillati</taxon>
        <taxon>Bacillota</taxon>
        <taxon>Bacilli</taxon>
        <taxon>Bacillales</taxon>
        <taxon>Bacillaceae</taxon>
        <taxon>Metabacillus</taxon>
    </lineage>
</organism>
<comment type="caution">
    <text evidence="5">The sequence shown here is derived from an EMBL/GenBank/DDBJ whole genome shotgun (WGS) entry which is preliminary data.</text>
</comment>
<evidence type="ECO:0000313" key="6">
    <source>
        <dbReference type="Proteomes" id="UP000441585"/>
    </source>
</evidence>
<name>A0A6I2MEG6_9BACI</name>
<dbReference type="Gene3D" id="3.40.630.30">
    <property type="match status" value="1"/>
</dbReference>
<evidence type="ECO:0000256" key="3">
    <source>
        <dbReference type="ARBA" id="ARBA00038502"/>
    </source>
</evidence>